<name>A0ABY4IP10_9MICO</name>
<dbReference type="PRINTS" id="PR00080">
    <property type="entry name" value="SDRFAMILY"/>
</dbReference>
<evidence type="ECO:0000313" key="4">
    <source>
        <dbReference type="EMBL" id="UPL13626.1"/>
    </source>
</evidence>
<protein>
    <submittedName>
        <fullName evidence="4">SDR family oxidoreductase</fullName>
    </submittedName>
</protein>
<accession>A0ABY4IP10</accession>
<evidence type="ECO:0000313" key="5">
    <source>
        <dbReference type="Proteomes" id="UP000831963"/>
    </source>
</evidence>
<dbReference type="InterPro" id="IPR036291">
    <property type="entry name" value="NAD(P)-bd_dom_sf"/>
</dbReference>
<dbReference type="Proteomes" id="UP000831963">
    <property type="component" value="Chromosome"/>
</dbReference>
<comment type="similarity">
    <text evidence="1 3">Belongs to the short-chain dehydrogenases/reductases (SDR) family.</text>
</comment>
<dbReference type="PANTHER" id="PTHR43115:SF4">
    <property type="entry name" value="DEHYDROGENASE_REDUCTASE SDR FAMILY MEMBER 11"/>
    <property type="match status" value="1"/>
</dbReference>
<dbReference type="SUPFAM" id="SSF51735">
    <property type="entry name" value="NAD(P)-binding Rossmann-fold domains"/>
    <property type="match status" value="1"/>
</dbReference>
<reference evidence="4 5" key="1">
    <citation type="submission" date="2021-06" db="EMBL/GenBank/DDBJ databases">
        <title>Genome-based taxonomic framework of Microbacterium strains isolated from marine environment, the description of four new species and reclassification of four preexisting species.</title>
        <authorList>
            <person name="Lee S.D."/>
            <person name="Kim S.-M."/>
            <person name="Byeon Y.-S."/>
            <person name="Yang H.L."/>
            <person name="Kim I.S."/>
        </authorList>
    </citation>
    <scope>NUCLEOTIDE SEQUENCE [LARGE SCALE GENOMIC DNA]</scope>
    <source>
        <strain evidence="4 5">SSW1-36</strain>
    </source>
</reference>
<keyword evidence="2" id="KW-0560">Oxidoreductase</keyword>
<evidence type="ECO:0000256" key="3">
    <source>
        <dbReference type="RuleBase" id="RU000363"/>
    </source>
</evidence>
<sequence length="263" mass="28090">MTFSDYRTAVVTGATSGVGRGAIDLFLAKGLTVHAIARDEQRLAALAEKGVITHALDVRDTAALTRALDGVEADIVLNSAGVSRAGNILDASADDLDDLVEVNLTAVMQILRLLYPGMVERDRGHVLNISSIAGHYNFFGHTAYHATKAAVHQLSRQLRNDALGKRVRVTELSPGRIETEIFSRNLGGTPETDAAAWATYYEGFESLTVDDIVAAIDYAVDAPSHVNIGLIELMPTFQVPGGLTFDRRDAELVQSAATAASAE</sequence>
<dbReference type="RefSeq" id="WP_247956862.1">
    <property type="nucleotide sequence ID" value="NZ_CP078077.1"/>
</dbReference>
<dbReference type="Gene3D" id="3.40.50.720">
    <property type="entry name" value="NAD(P)-binding Rossmann-like Domain"/>
    <property type="match status" value="1"/>
</dbReference>
<dbReference type="InterPro" id="IPR002347">
    <property type="entry name" value="SDR_fam"/>
</dbReference>
<evidence type="ECO:0000256" key="1">
    <source>
        <dbReference type="ARBA" id="ARBA00006484"/>
    </source>
</evidence>
<keyword evidence="5" id="KW-1185">Reference proteome</keyword>
<gene>
    <name evidence="4" type="ORF">KV396_03710</name>
</gene>
<dbReference type="PANTHER" id="PTHR43115">
    <property type="entry name" value="DEHYDROGENASE/REDUCTASE SDR FAMILY MEMBER 11"/>
    <property type="match status" value="1"/>
</dbReference>
<dbReference type="Pfam" id="PF00106">
    <property type="entry name" value="adh_short"/>
    <property type="match status" value="1"/>
</dbReference>
<dbReference type="PRINTS" id="PR00081">
    <property type="entry name" value="GDHRDH"/>
</dbReference>
<evidence type="ECO:0000256" key="2">
    <source>
        <dbReference type="ARBA" id="ARBA00023002"/>
    </source>
</evidence>
<proteinExistence type="inferred from homology"/>
<organism evidence="4 5">
    <name type="scientific">Microbacterium galbinum</name>
    <dbReference type="NCBI Taxonomy" id="2851646"/>
    <lineage>
        <taxon>Bacteria</taxon>
        <taxon>Bacillati</taxon>
        <taxon>Actinomycetota</taxon>
        <taxon>Actinomycetes</taxon>
        <taxon>Micrococcales</taxon>
        <taxon>Microbacteriaceae</taxon>
        <taxon>Microbacterium</taxon>
    </lineage>
</organism>
<dbReference type="EMBL" id="CP078077">
    <property type="protein sequence ID" value="UPL13626.1"/>
    <property type="molecule type" value="Genomic_DNA"/>
</dbReference>